<keyword evidence="1" id="KW-0472">Membrane</keyword>
<dbReference type="PANTHER" id="PTHR34597">
    <property type="entry name" value="SLR1661 PROTEIN"/>
    <property type="match status" value="1"/>
</dbReference>
<protein>
    <submittedName>
        <fullName evidence="6">ShlB/FhaC/HecB family hemolysin secretion/activation protein</fullName>
    </submittedName>
</protein>
<evidence type="ECO:0000313" key="7">
    <source>
        <dbReference type="Proteomes" id="UP001526143"/>
    </source>
</evidence>
<dbReference type="Gene3D" id="2.40.160.50">
    <property type="entry name" value="membrane protein fhac: a member of the omp85/tpsb transporter family"/>
    <property type="match status" value="1"/>
</dbReference>
<evidence type="ECO:0000259" key="5">
    <source>
        <dbReference type="Pfam" id="PF08479"/>
    </source>
</evidence>
<gene>
    <name evidence="6" type="ORF">OGM63_19960</name>
</gene>
<reference evidence="6 7" key="1">
    <citation type="submission" date="2022-10" db="EMBL/GenBank/DDBJ databases">
        <title>Identification of biosynthetic pathway for the production of the potent trypsin inhibitor radiosumin.</title>
        <authorList>
            <person name="Fewer D.P."/>
            <person name="Delbaje E."/>
            <person name="Ouyang X."/>
            <person name="Agostino P.D."/>
            <person name="Wahlsten M."/>
            <person name="Jokela J."/>
            <person name="Permi P."/>
            <person name="Haapaniemi E."/>
            <person name="Koistinen H."/>
        </authorList>
    </citation>
    <scope>NUCLEOTIDE SEQUENCE [LARGE SCALE GENOMIC DNA]</scope>
    <source>
        <strain evidence="6 7">NIES-515</strain>
    </source>
</reference>
<sequence length="571" mass="62620">MSFNSSTLAESDTQLQFLPVTEISQDEEKSKRMQRLLAVLRNNSQISLFATQTDGVSQAENSLDKVPETQVGNKNAIASQTAVKIRQVQVLGNTVFSRKEINKVVEPFVGKQANFEQLLAIRAAVTDFYTSSGYTTSGAFLPPQDVSSGVVSVQVVEGELDSIEVKGLTRLRENYVRSRISLAASTPLNLRRLETALQVLQLDPLFDSVQAEMKAGTTPGRSILSVTLKEARPFRSTFTVENRDSPSVGSTRGSSNFSYQNLLGLGDRFSGDIGYTSGAKSYDLSYAVPLNARNGTLSLRYADSNSRVIEAPFSPLDILGRTKTFSLGFRQPIVNTPKSEFALSLSADLRQSQTFLLENIPFSFSTGPENGKSRVTVLRFGQDWINRTPKRVLAARSQFSLGIGAFDATVNNSGVDGRFFSWIGQFQWAQNMGKDVVGVARFATQLSPDSLLPLEQFSIGGIDTIRGYRQNQFVADNAVTGSFEVRFGVVNDPGGFGTIQVAPFLDVGKVWNNNGTGVDNRLFAGTGLSLRWQYHNFAARLDWGLPLTSINRQGDSLQDNGLFFSLNYQPF</sequence>
<dbReference type="RefSeq" id="WP_263747407.1">
    <property type="nucleotide sequence ID" value="NZ_JAOWRF010000283.1"/>
</dbReference>
<evidence type="ECO:0000256" key="1">
    <source>
        <dbReference type="ARBA" id="ARBA00022452"/>
    </source>
</evidence>
<evidence type="ECO:0000313" key="6">
    <source>
        <dbReference type="EMBL" id="MCV3215756.1"/>
    </source>
</evidence>
<comment type="caution">
    <text evidence="6">The sequence shown here is derived from an EMBL/GenBank/DDBJ whole genome shotgun (WGS) entry which is preliminary data.</text>
</comment>
<dbReference type="Pfam" id="PF03865">
    <property type="entry name" value="ShlB"/>
    <property type="match status" value="1"/>
</dbReference>
<dbReference type="EMBL" id="JAOWRF010000283">
    <property type="protein sequence ID" value="MCV3215756.1"/>
    <property type="molecule type" value="Genomic_DNA"/>
</dbReference>
<keyword evidence="2" id="KW-0812">Transmembrane</keyword>
<proteinExistence type="predicted"/>
<evidence type="ECO:0000259" key="4">
    <source>
        <dbReference type="Pfam" id="PF03865"/>
    </source>
</evidence>
<dbReference type="PANTHER" id="PTHR34597:SF3">
    <property type="entry name" value="OUTER MEMBRANE TRANSPORTER CDIB"/>
    <property type="match status" value="1"/>
</dbReference>
<dbReference type="Proteomes" id="UP001526143">
    <property type="component" value="Unassembled WGS sequence"/>
</dbReference>
<dbReference type="InterPro" id="IPR013686">
    <property type="entry name" value="Polypept-transport_assoc_ShlB"/>
</dbReference>
<feature type="domain" description="Haemolysin activator HlyB C-terminal" evidence="4">
    <location>
        <begin position="220"/>
        <end position="531"/>
    </location>
</feature>
<dbReference type="Pfam" id="PF08479">
    <property type="entry name" value="POTRA_2"/>
    <property type="match status" value="1"/>
</dbReference>
<keyword evidence="7" id="KW-1185">Reference proteome</keyword>
<evidence type="ECO:0000256" key="3">
    <source>
        <dbReference type="ARBA" id="ARBA00023237"/>
    </source>
</evidence>
<dbReference type="InterPro" id="IPR051544">
    <property type="entry name" value="TPS_OM_transporter"/>
</dbReference>
<dbReference type="InterPro" id="IPR005565">
    <property type="entry name" value="Hemolysn_activator_HlyB_C"/>
</dbReference>
<evidence type="ECO:0000256" key="2">
    <source>
        <dbReference type="ARBA" id="ARBA00022692"/>
    </source>
</evidence>
<dbReference type="Gene3D" id="3.10.20.310">
    <property type="entry name" value="membrane protein fhac"/>
    <property type="match status" value="1"/>
</dbReference>
<feature type="domain" description="Polypeptide-transport-associated ShlB-type" evidence="5">
    <location>
        <begin position="84"/>
        <end position="158"/>
    </location>
</feature>
<keyword evidence="3" id="KW-0998">Cell outer membrane</keyword>
<organism evidence="6 7">
    <name type="scientific">Plectonema radiosum NIES-515</name>
    <dbReference type="NCBI Taxonomy" id="2986073"/>
    <lineage>
        <taxon>Bacteria</taxon>
        <taxon>Bacillati</taxon>
        <taxon>Cyanobacteriota</taxon>
        <taxon>Cyanophyceae</taxon>
        <taxon>Oscillatoriophycideae</taxon>
        <taxon>Oscillatoriales</taxon>
        <taxon>Microcoleaceae</taxon>
        <taxon>Plectonema</taxon>
    </lineage>
</organism>
<name>A0ABT3B316_9CYAN</name>
<accession>A0ABT3B316</accession>
<keyword evidence="1" id="KW-1134">Transmembrane beta strand</keyword>